<dbReference type="PANTHER" id="PTHR43214:SF43">
    <property type="entry name" value="TWO-COMPONENT RESPONSE REGULATOR"/>
    <property type="match status" value="1"/>
</dbReference>
<name>A0A934RN46_9BACT</name>
<dbReference type="PANTHER" id="PTHR43214">
    <property type="entry name" value="TWO-COMPONENT RESPONSE REGULATOR"/>
    <property type="match status" value="1"/>
</dbReference>
<evidence type="ECO:0000313" key="6">
    <source>
        <dbReference type="EMBL" id="MBK1834449.1"/>
    </source>
</evidence>
<dbReference type="SUPFAM" id="SSF52172">
    <property type="entry name" value="CheY-like"/>
    <property type="match status" value="1"/>
</dbReference>
<dbReference type="Proteomes" id="UP000604083">
    <property type="component" value="Unassembled WGS sequence"/>
</dbReference>
<evidence type="ECO:0000313" key="7">
    <source>
        <dbReference type="Proteomes" id="UP000604083"/>
    </source>
</evidence>
<evidence type="ECO:0000256" key="1">
    <source>
        <dbReference type="ARBA" id="ARBA00022553"/>
    </source>
</evidence>
<dbReference type="PROSITE" id="PS00622">
    <property type="entry name" value="HTH_LUXR_1"/>
    <property type="match status" value="1"/>
</dbReference>
<dbReference type="SMART" id="SM00421">
    <property type="entry name" value="HTH_LUXR"/>
    <property type="match status" value="1"/>
</dbReference>
<evidence type="ECO:0000259" key="4">
    <source>
        <dbReference type="PROSITE" id="PS50043"/>
    </source>
</evidence>
<keyword evidence="7" id="KW-1185">Reference proteome</keyword>
<dbReference type="GO" id="GO:0003677">
    <property type="term" value="F:DNA binding"/>
    <property type="evidence" value="ECO:0007669"/>
    <property type="project" value="UniProtKB-KW"/>
</dbReference>
<dbReference type="InterPro" id="IPR001789">
    <property type="entry name" value="Sig_transdc_resp-reg_receiver"/>
</dbReference>
<dbReference type="GO" id="GO:0000160">
    <property type="term" value="P:phosphorelay signal transduction system"/>
    <property type="evidence" value="ECO:0007669"/>
    <property type="project" value="InterPro"/>
</dbReference>
<accession>A0A934RN46</accession>
<keyword evidence="1 3" id="KW-0597">Phosphoprotein</keyword>
<dbReference type="InterPro" id="IPR016032">
    <property type="entry name" value="Sig_transdc_resp-reg_C-effctor"/>
</dbReference>
<dbReference type="EMBL" id="JAENIO010000024">
    <property type="protein sequence ID" value="MBK1834449.1"/>
    <property type="molecule type" value="Genomic_DNA"/>
</dbReference>
<dbReference type="Pfam" id="PF00196">
    <property type="entry name" value="GerE"/>
    <property type="match status" value="1"/>
</dbReference>
<dbReference type="RefSeq" id="WP_200391885.1">
    <property type="nucleotide sequence ID" value="NZ_JAENIO010000024.1"/>
</dbReference>
<keyword evidence="2" id="KW-0238">DNA-binding</keyword>
<evidence type="ECO:0000256" key="3">
    <source>
        <dbReference type="PROSITE-ProRule" id="PRU00169"/>
    </source>
</evidence>
<dbReference type="PROSITE" id="PS50110">
    <property type="entry name" value="RESPONSE_REGULATORY"/>
    <property type="match status" value="1"/>
</dbReference>
<protein>
    <submittedName>
        <fullName evidence="6">Response regulator transcription factor</fullName>
    </submittedName>
</protein>
<proteinExistence type="predicted"/>
<dbReference type="Gene3D" id="3.40.50.2300">
    <property type="match status" value="1"/>
</dbReference>
<dbReference type="GO" id="GO:0006355">
    <property type="term" value="P:regulation of DNA-templated transcription"/>
    <property type="evidence" value="ECO:0007669"/>
    <property type="project" value="InterPro"/>
</dbReference>
<comment type="caution">
    <text evidence="6">The sequence shown here is derived from an EMBL/GenBank/DDBJ whole genome shotgun (WGS) entry which is preliminary data.</text>
</comment>
<dbReference type="CDD" id="cd17535">
    <property type="entry name" value="REC_NarL-like"/>
    <property type="match status" value="1"/>
</dbReference>
<gene>
    <name evidence="6" type="ORF">JIN78_10295</name>
</gene>
<evidence type="ECO:0000256" key="2">
    <source>
        <dbReference type="ARBA" id="ARBA00023125"/>
    </source>
</evidence>
<dbReference type="PROSITE" id="PS50043">
    <property type="entry name" value="HTH_LUXR_2"/>
    <property type="match status" value="1"/>
</dbReference>
<feature type="modified residue" description="4-aspartylphosphate" evidence="3">
    <location>
        <position position="59"/>
    </location>
</feature>
<evidence type="ECO:0000259" key="5">
    <source>
        <dbReference type="PROSITE" id="PS50110"/>
    </source>
</evidence>
<feature type="domain" description="Response regulatory" evidence="5">
    <location>
        <begin position="8"/>
        <end position="124"/>
    </location>
</feature>
<dbReference type="InterPro" id="IPR011006">
    <property type="entry name" value="CheY-like_superfamily"/>
</dbReference>
<dbReference type="CDD" id="cd06170">
    <property type="entry name" value="LuxR_C_like"/>
    <property type="match status" value="1"/>
</dbReference>
<dbReference type="Pfam" id="PF00072">
    <property type="entry name" value="Response_reg"/>
    <property type="match status" value="1"/>
</dbReference>
<organism evidence="6 7">
    <name type="scientific">Roseibacillus ishigakijimensis</name>
    <dbReference type="NCBI Taxonomy" id="454146"/>
    <lineage>
        <taxon>Bacteria</taxon>
        <taxon>Pseudomonadati</taxon>
        <taxon>Verrucomicrobiota</taxon>
        <taxon>Verrucomicrobiia</taxon>
        <taxon>Verrucomicrobiales</taxon>
        <taxon>Verrucomicrobiaceae</taxon>
        <taxon>Roseibacillus</taxon>
    </lineage>
</organism>
<dbReference type="AlphaFoldDB" id="A0A934RN46"/>
<dbReference type="PRINTS" id="PR00038">
    <property type="entry name" value="HTHLUXR"/>
</dbReference>
<feature type="domain" description="HTH luxR-type" evidence="4">
    <location>
        <begin position="140"/>
        <end position="205"/>
    </location>
</feature>
<dbReference type="SMART" id="SM00448">
    <property type="entry name" value="REC"/>
    <property type="match status" value="1"/>
</dbReference>
<dbReference type="InterPro" id="IPR000792">
    <property type="entry name" value="Tscrpt_reg_LuxR_C"/>
</dbReference>
<reference evidence="6" key="1">
    <citation type="submission" date="2021-01" db="EMBL/GenBank/DDBJ databases">
        <title>Modified the classification status of verrucomicrobia.</title>
        <authorList>
            <person name="Feng X."/>
        </authorList>
    </citation>
    <scope>NUCLEOTIDE SEQUENCE</scope>
    <source>
        <strain evidence="6">KCTC 12986</strain>
    </source>
</reference>
<sequence length="211" mass="23384">MTTTRRLRILLVDDHIIVRIGTIEAIASEPTMEVVGELSGGENIVERYGDLRPDVVLMDYRLTGRDGVASTRDLLAAFPGARVLFLSVYDGEDDIGRALQAGAKGYLSKNAETEELLDAISTVARGECYLPTELRNKLQRQQQRRPLTEREHEVLVLLVEGLSNKEIGDRLSLSLATVKLHISNLLAKLDVEDRTQAAVTAVRRGLIHLDD</sequence>
<dbReference type="SUPFAM" id="SSF46894">
    <property type="entry name" value="C-terminal effector domain of the bipartite response regulators"/>
    <property type="match status" value="1"/>
</dbReference>
<dbReference type="InterPro" id="IPR039420">
    <property type="entry name" value="WalR-like"/>
</dbReference>
<dbReference type="InterPro" id="IPR058245">
    <property type="entry name" value="NreC/VraR/RcsB-like_REC"/>
</dbReference>